<evidence type="ECO:0000313" key="3">
    <source>
        <dbReference type="Proteomes" id="UP001202180"/>
    </source>
</evidence>
<dbReference type="RefSeq" id="WP_248478528.1">
    <property type="nucleotide sequence ID" value="NZ_JALPRF010000003.1"/>
</dbReference>
<dbReference type="Proteomes" id="UP001202180">
    <property type="component" value="Unassembled WGS sequence"/>
</dbReference>
<accession>A0ABT0HP47</accession>
<organism evidence="2 3">
    <name type="scientific">Spirosoma liriopis</name>
    <dbReference type="NCBI Taxonomy" id="2937440"/>
    <lineage>
        <taxon>Bacteria</taxon>
        <taxon>Pseudomonadati</taxon>
        <taxon>Bacteroidota</taxon>
        <taxon>Cytophagia</taxon>
        <taxon>Cytophagales</taxon>
        <taxon>Cytophagaceae</taxon>
        <taxon>Spirosoma</taxon>
    </lineage>
</organism>
<keyword evidence="1" id="KW-0732">Signal</keyword>
<gene>
    <name evidence="2" type="ORF">M0L20_18690</name>
</gene>
<evidence type="ECO:0000256" key="1">
    <source>
        <dbReference type="SAM" id="SignalP"/>
    </source>
</evidence>
<reference evidence="2 3" key="1">
    <citation type="submission" date="2022-04" db="EMBL/GenBank/DDBJ databases">
        <title>Spirosoma sp. strain RP8 genome sequencing and assembly.</title>
        <authorList>
            <person name="Jung Y."/>
        </authorList>
    </citation>
    <scope>NUCLEOTIDE SEQUENCE [LARGE SCALE GENOMIC DNA]</scope>
    <source>
        <strain evidence="2 3">RP8</strain>
    </source>
</reference>
<proteinExistence type="predicted"/>
<protein>
    <recommendedName>
        <fullName evidence="4">DUF3575 domain-containing protein</fullName>
    </recommendedName>
</protein>
<feature type="signal peptide" evidence="1">
    <location>
        <begin position="1"/>
        <end position="19"/>
    </location>
</feature>
<name>A0ABT0HP47_9BACT</name>
<keyword evidence="3" id="KW-1185">Reference proteome</keyword>
<evidence type="ECO:0000313" key="2">
    <source>
        <dbReference type="EMBL" id="MCK8493902.1"/>
    </source>
</evidence>
<comment type="caution">
    <text evidence="2">The sequence shown here is derived from an EMBL/GenBank/DDBJ whole genome shotgun (WGS) entry which is preliminary data.</text>
</comment>
<feature type="chain" id="PRO_5045051648" description="DUF3575 domain-containing protein" evidence="1">
    <location>
        <begin position="20"/>
        <end position="208"/>
    </location>
</feature>
<evidence type="ECO:0008006" key="4">
    <source>
        <dbReference type="Google" id="ProtNLM"/>
    </source>
</evidence>
<sequence>MKKSILSFLLFTICNVSFAQYQMPSKSFRVAIEANHVGGNASGQAKAVKYSYIYSEQIKLSRWDYEISVGYINYYRKEKFSPFDYYYKGNHSQRVVGDASILYSILKKERHAFRIGLGPSVWYQRNGDVTNLSATTNGQQIENLTFNREYSSEFNVGANLKTDYEYLITPKLIVGLRAGVTTNFLTPDARASLLGTLSSVGVSVGYRF</sequence>
<dbReference type="EMBL" id="JALPRF010000003">
    <property type="protein sequence ID" value="MCK8493902.1"/>
    <property type="molecule type" value="Genomic_DNA"/>
</dbReference>